<reference evidence="8 9" key="1">
    <citation type="submission" date="2020-06" db="EMBL/GenBank/DDBJ databases">
        <title>Transcriptomic and genomic resources for Thalictrum thalictroides and T. hernandezii: Facilitating candidate gene discovery in an emerging model plant lineage.</title>
        <authorList>
            <person name="Arias T."/>
            <person name="Riano-Pachon D.M."/>
            <person name="Di Stilio V.S."/>
        </authorList>
    </citation>
    <scope>NUCLEOTIDE SEQUENCE [LARGE SCALE GENOMIC DNA]</scope>
    <source>
        <strain evidence="9">cv. WT478/WT964</strain>
        <tissue evidence="8">Leaves</tissue>
    </source>
</reference>
<dbReference type="InterPro" id="IPR000571">
    <property type="entry name" value="Znf_CCCH"/>
</dbReference>
<dbReference type="AlphaFoldDB" id="A0A7J6V2B8"/>
<feature type="zinc finger region" description="C3H1-type" evidence="5">
    <location>
        <begin position="143"/>
        <end position="171"/>
    </location>
</feature>
<name>A0A7J6V2B8_THATH</name>
<feature type="compositionally biased region" description="Pro residues" evidence="6">
    <location>
        <begin position="1"/>
        <end position="17"/>
    </location>
</feature>
<evidence type="ECO:0000256" key="6">
    <source>
        <dbReference type="SAM" id="MobiDB-lite"/>
    </source>
</evidence>
<dbReference type="Gene3D" id="4.10.1000.10">
    <property type="entry name" value="Zinc finger, CCCH-type"/>
    <property type="match status" value="2"/>
</dbReference>
<keyword evidence="1 5" id="KW-0479">Metal-binding</keyword>
<comment type="caution">
    <text evidence="8">The sequence shown here is derived from an EMBL/GenBank/DDBJ whole genome shotgun (WGS) entry which is preliminary data.</text>
</comment>
<dbReference type="PANTHER" id="PTHR12547">
    <property type="entry name" value="CCCH ZINC FINGER/TIS11-RELATED"/>
    <property type="match status" value="1"/>
</dbReference>
<dbReference type="OrthoDB" id="410307at2759"/>
<gene>
    <name evidence="8" type="ORF">FRX31_031259</name>
</gene>
<evidence type="ECO:0000256" key="4">
    <source>
        <dbReference type="ARBA" id="ARBA00022833"/>
    </source>
</evidence>
<accession>A0A7J6V2B8</accession>
<feature type="domain" description="C3H1-type" evidence="7">
    <location>
        <begin position="143"/>
        <end position="171"/>
    </location>
</feature>
<keyword evidence="2" id="KW-0677">Repeat</keyword>
<evidence type="ECO:0000256" key="2">
    <source>
        <dbReference type="ARBA" id="ARBA00022737"/>
    </source>
</evidence>
<evidence type="ECO:0000256" key="1">
    <source>
        <dbReference type="ARBA" id="ARBA00022723"/>
    </source>
</evidence>
<feature type="zinc finger region" description="C3H1-type" evidence="5">
    <location>
        <begin position="226"/>
        <end position="255"/>
    </location>
</feature>
<dbReference type="FunFam" id="4.10.1000.10:FF:000003">
    <property type="entry name" value="Zinc finger CCCH domain-containing protein"/>
    <property type="match status" value="2"/>
</dbReference>
<evidence type="ECO:0000313" key="8">
    <source>
        <dbReference type="EMBL" id="KAF5179154.1"/>
    </source>
</evidence>
<dbReference type="InterPro" id="IPR045877">
    <property type="entry name" value="ZFP36-like"/>
</dbReference>
<dbReference type="GO" id="GO:0051252">
    <property type="term" value="P:regulation of RNA metabolic process"/>
    <property type="evidence" value="ECO:0007669"/>
    <property type="project" value="UniProtKB-ARBA"/>
</dbReference>
<dbReference type="Proteomes" id="UP000554482">
    <property type="component" value="Unassembled WGS sequence"/>
</dbReference>
<feature type="region of interest" description="Disordered" evidence="6">
    <location>
        <begin position="1"/>
        <end position="64"/>
    </location>
</feature>
<feature type="region of interest" description="Disordered" evidence="6">
    <location>
        <begin position="261"/>
        <end position="297"/>
    </location>
</feature>
<protein>
    <submittedName>
        <fullName evidence="8">Zinc finger ccch domain-containing protein</fullName>
    </submittedName>
</protein>
<dbReference type="PROSITE" id="PS50103">
    <property type="entry name" value="ZF_C3H1"/>
    <property type="match status" value="3"/>
</dbReference>
<dbReference type="GO" id="GO:0008270">
    <property type="term" value="F:zinc ion binding"/>
    <property type="evidence" value="ECO:0007669"/>
    <property type="project" value="UniProtKB-KW"/>
</dbReference>
<dbReference type="GO" id="GO:0010468">
    <property type="term" value="P:regulation of gene expression"/>
    <property type="evidence" value="ECO:0007669"/>
    <property type="project" value="UniProtKB-ARBA"/>
</dbReference>
<dbReference type="EMBL" id="JABWDY010039176">
    <property type="protein sequence ID" value="KAF5179154.1"/>
    <property type="molecule type" value="Genomic_DNA"/>
</dbReference>
<keyword evidence="3 5" id="KW-0863">Zinc-finger</keyword>
<dbReference type="Pfam" id="PF00642">
    <property type="entry name" value="zf-CCCH"/>
    <property type="match status" value="3"/>
</dbReference>
<dbReference type="InterPro" id="IPR036855">
    <property type="entry name" value="Znf_CCCH_sf"/>
</dbReference>
<feature type="compositionally biased region" description="Polar residues" evidence="6">
    <location>
        <begin position="286"/>
        <end position="297"/>
    </location>
</feature>
<evidence type="ECO:0000313" key="9">
    <source>
        <dbReference type="Proteomes" id="UP000554482"/>
    </source>
</evidence>
<evidence type="ECO:0000256" key="5">
    <source>
        <dbReference type="PROSITE-ProRule" id="PRU00723"/>
    </source>
</evidence>
<proteinExistence type="predicted"/>
<keyword evidence="9" id="KW-1185">Reference proteome</keyword>
<feature type="domain" description="C3H1-type" evidence="7">
    <location>
        <begin position="226"/>
        <end position="255"/>
    </location>
</feature>
<feature type="zinc finger region" description="C3H1-type" evidence="5">
    <location>
        <begin position="79"/>
        <end position="106"/>
    </location>
</feature>
<evidence type="ECO:0000259" key="7">
    <source>
        <dbReference type="PROSITE" id="PS50103"/>
    </source>
</evidence>
<keyword evidence="4 5" id="KW-0862">Zinc</keyword>
<feature type="compositionally biased region" description="Polar residues" evidence="6">
    <location>
        <begin position="27"/>
        <end position="36"/>
    </location>
</feature>
<evidence type="ECO:0000256" key="3">
    <source>
        <dbReference type="ARBA" id="ARBA00022771"/>
    </source>
</evidence>
<dbReference type="GO" id="GO:0003729">
    <property type="term" value="F:mRNA binding"/>
    <property type="evidence" value="ECO:0007669"/>
    <property type="project" value="InterPro"/>
</dbReference>
<organism evidence="8 9">
    <name type="scientific">Thalictrum thalictroides</name>
    <name type="common">Rue-anemone</name>
    <name type="synonym">Anemone thalictroides</name>
    <dbReference type="NCBI Taxonomy" id="46969"/>
    <lineage>
        <taxon>Eukaryota</taxon>
        <taxon>Viridiplantae</taxon>
        <taxon>Streptophyta</taxon>
        <taxon>Embryophyta</taxon>
        <taxon>Tracheophyta</taxon>
        <taxon>Spermatophyta</taxon>
        <taxon>Magnoliopsida</taxon>
        <taxon>Ranunculales</taxon>
        <taxon>Ranunculaceae</taxon>
        <taxon>Thalictroideae</taxon>
        <taxon>Thalictrum</taxon>
    </lineage>
</organism>
<feature type="domain" description="C3H1-type" evidence="7">
    <location>
        <begin position="79"/>
        <end position="106"/>
    </location>
</feature>
<sequence>MSAPSRPPPHFVPPPTFAPNGFWPENPINNEQSIPPGSQPDFPPFKKPRNSEDSSSIDVSSYNKNIRMPPPCRGNGRLFYKTRPCEKYREGTCPYGPNCNFAHGIEDLRKPPPNWQEIVGPQVDDRSSKWEGSSNWEEDLKIITRHKLCKNFYNGRVCPYGERCNYLHEDPGKFREESGKFRESSVISISTAGTLLDNGVRSDHSDAINTAHSNVDTNWVNSKPVSWKTRMCNKWVETSGNCPFGEKCHFAHGLAELKKFGGHNEPEMGNVGTPPTKPLPKSTTSDASVSNAVTGPSSKKQALNKFLLKWKGPEKISRIYADWIDDIPSSKLEN</sequence>
<dbReference type="SUPFAM" id="SSF90229">
    <property type="entry name" value="CCCH zinc finger"/>
    <property type="match status" value="3"/>
</dbReference>
<dbReference type="SMART" id="SM00356">
    <property type="entry name" value="ZnF_C3H1"/>
    <property type="match status" value="3"/>
</dbReference>
<dbReference type="PANTHER" id="PTHR12547:SF121">
    <property type="entry name" value="ZINC FINGER CCCH DOMAIN-CONTAINING PROTEIN 39"/>
    <property type="match status" value="1"/>
</dbReference>